<feature type="non-terminal residue" evidence="1">
    <location>
        <position position="1"/>
    </location>
</feature>
<protein>
    <submittedName>
        <fullName evidence="1">Uncharacterized protein</fullName>
    </submittedName>
</protein>
<evidence type="ECO:0000313" key="1">
    <source>
        <dbReference type="EMBL" id="GAI38949.1"/>
    </source>
</evidence>
<organism evidence="1">
    <name type="scientific">marine sediment metagenome</name>
    <dbReference type="NCBI Taxonomy" id="412755"/>
    <lineage>
        <taxon>unclassified sequences</taxon>
        <taxon>metagenomes</taxon>
        <taxon>ecological metagenomes</taxon>
    </lineage>
</organism>
<proteinExistence type="predicted"/>
<reference evidence="1" key="1">
    <citation type="journal article" date="2014" name="Front. Microbiol.">
        <title>High frequency of phylogenetically diverse reductive dehalogenase-homologous genes in deep subseafloor sedimentary metagenomes.</title>
        <authorList>
            <person name="Kawai M."/>
            <person name="Futagami T."/>
            <person name="Toyoda A."/>
            <person name="Takaki Y."/>
            <person name="Nishi S."/>
            <person name="Hori S."/>
            <person name="Arai W."/>
            <person name="Tsubouchi T."/>
            <person name="Morono Y."/>
            <person name="Uchiyama I."/>
            <person name="Ito T."/>
            <person name="Fujiyama A."/>
            <person name="Inagaki F."/>
            <person name="Takami H."/>
        </authorList>
    </citation>
    <scope>NUCLEOTIDE SEQUENCE</scope>
    <source>
        <strain evidence="1">Expedition CK06-06</strain>
    </source>
</reference>
<dbReference type="EMBL" id="BARV01028912">
    <property type="protein sequence ID" value="GAI38949.1"/>
    <property type="molecule type" value="Genomic_DNA"/>
</dbReference>
<gene>
    <name evidence="1" type="ORF">S06H3_46184</name>
</gene>
<dbReference type="AlphaFoldDB" id="X1Q6T3"/>
<accession>X1Q6T3</accession>
<comment type="caution">
    <text evidence="1">The sequence shown here is derived from an EMBL/GenBank/DDBJ whole genome shotgun (WGS) entry which is preliminary data.</text>
</comment>
<name>X1Q6T3_9ZZZZ</name>
<sequence>DVDANQIPSGCFALSGSRREVSCIEPYDLLC</sequence>